<keyword evidence="2" id="KW-1185">Reference proteome</keyword>
<protein>
    <submittedName>
        <fullName evidence="1">Uncharacterized protein</fullName>
    </submittedName>
</protein>
<dbReference type="Proteomes" id="UP001396334">
    <property type="component" value="Unassembled WGS sequence"/>
</dbReference>
<sequence>MSPLDTAVEPMKYPQYVKCPTSIRSISRDGCGFMTSSMDKSFIFTGCLNRLHELQGILFVLTAQKFKGRLALRIFRFGNCFGQCNGASAETRSKIPTYLLLNYRHG</sequence>
<reference evidence="1 2" key="1">
    <citation type="journal article" date="2024" name="G3 (Bethesda)">
        <title>Genome assembly of Hibiscus sabdariffa L. provides insights into metabolisms of medicinal natural products.</title>
        <authorList>
            <person name="Kim T."/>
        </authorList>
    </citation>
    <scope>NUCLEOTIDE SEQUENCE [LARGE SCALE GENOMIC DNA]</scope>
    <source>
        <strain evidence="1">TK-2024</strain>
        <tissue evidence="1">Old leaves</tissue>
    </source>
</reference>
<proteinExistence type="predicted"/>
<dbReference type="EMBL" id="JBBPBN010000016">
    <property type="protein sequence ID" value="KAK9020778.1"/>
    <property type="molecule type" value="Genomic_DNA"/>
</dbReference>
<organism evidence="1 2">
    <name type="scientific">Hibiscus sabdariffa</name>
    <name type="common">roselle</name>
    <dbReference type="NCBI Taxonomy" id="183260"/>
    <lineage>
        <taxon>Eukaryota</taxon>
        <taxon>Viridiplantae</taxon>
        <taxon>Streptophyta</taxon>
        <taxon>Embryophyta</taxon>
        <taxon>Tracheophyta</taxon>
        <taxon>Spermatophyta</taxon>
        <taxon>Magnoliopsida</taxon>
        <taxon>eudicotyledons</taxon>
        <taxon>Gunneridae</taxon>
        <taxon>Pentapetalae</taxon>
        <taxon>rosids</taxon>
        <taxon>malvids</taxon>
        <taxon>Malvales</taxon>
        <taxon>Malvaceae</taxon>
        <taxon>Malvoideae</taxon>
        <taxon>Hibiscus</taxon>
    </lineage>
</organism>
<gene>
    <name evidence="1" type="ORF">V6N11_010792</name>
</gene>
<name>A0ABR2S6B4_9ROSI</name>
<accession>A0ABR2S6B4</accession>
<evidence type="ECO:0000313" key="1">
    <source>
        <dbReference type="EMBL" id="KAK9020778.1"/>
    </source>
</evidence>
<evidence type="ECO:0000313" key="2">
    <source>
        <dbReference type="Proteomes" id="UP001396334"/>
    </source>
</evidence>
<comment type="caution">
    <text evidence="1">The sequence shown here is derived from an EMBL/GenBank/DDBJ whole genome shotgun (WGS) entry which is preliminary data.</text>
</comment>